<feature type="domain" description="Lipoprotein LpqB N-terminal" evidence="3">
    <location>
        <begin position="43"/>
        <end position="160"/>
    </location>
</feature>
<proteinExistence type="predicted"/>
<dbReference type="RefSeq" id="WP_132112269.1">
    <property type="nucleotide sequence ID" value="NZ_SLWS01000001.1"/>
</dbReference>
<dbReference type="Proteomes" id="UP000295680">
    <property type="component" value="Unassembled WGS sequence"/>
</dbReference>
<keyword evidence="4" id="KW-0449">Lipoprotein</keyword>
<evidence type="ECO:0000313" key="5">
    <source>
        <dbReference type="Proteomes" id="UP000295680"/>
    </source>
</evidence>
<dbReference type="AlphaFoldDB" id="A0A4R2K1W1"/>
<dbReference type="SUPFAM" id="SSF63829">
    <property type="entry name" value="Calcium-dependent phosphotriesterase"/>
    <property type="match status" value="1"/>
</dbReference>
<dbReference type="EMBL" id="SLWS01000001">
    <property type="protein sequence ID" value="TCO65697.1"/>
    <property type="molecule type" value="Genomic_DNA"/>
</dbReference>
<dbReference type="PROSITE" id="PS51257">
    <property type="entry name" value="PROKAR_LIPOPROTEIN"/>
    <property type="match status" value="1"/>
</dbReference>
<accession>A0A4R2K1W1</accession>
<evidence type="ECO:0000256" key="1">
    <source>
        <dbReference type="SAM" id="SignalP"/>
    </source>
</evidence>
<dbReference type="InterPro" id="IPR059026">
    <property type="entry name" value="LpqB_N"/>
</dbReference>
<comment type="caution">
    <text evidence="4">The sequence shown here is derived from an EMBL/GenBank/DDBJ whole genome shotgun (WGS) entry which is preliminary data.</text>
</comment>
<reference evidence="4 5" key="1">
    <citation type="submission" date="2019-03" db="EMBL/GenBank/DDBJ databases">
        <title>Genomic Encyclopedia of Type Strains, Phase IV (KMG-IV): sequencing the most valuable type-strain genomes for metagenomic binning, comparative biology and taxonomic classification.</title>
        <authorList>
            <person name="Goeker M."/>
        </authorList>
    </citation>
    <scope>NUCLEOTIDE SEQUENCE [LARGE SCALE GENOMIC DNA]</scope>
    <source>
        <strain evidence="4 5">DSM 45934</strain>
    </source>
</reference>
<evidence type="ECO:0000259" key="2">
    <source>
        <dbReference type="Pfam" id="PF10647"/>
    </source>
</evidence>
<feature type="signal peptide" evidence="1">
    <location>
        <begin position="1"/>
        <end position="21"/>
    </location>
</feature>
<keyword evidence="1" id="KW-0732">Signal</keyword>
<dbReference type="OrthoDB" id="3226781at2"/>
<dbReference type="Pfam" id="PF25976">
    <property type="entry name" value="LpqB_N"/>
    <property type="match status" value="1"/>
</dbReference>
<sequence>MTGRLLALLACVWVLSGCANIQDDTVPQIIPNSEAPTQKPPQGPAKDAEAITVVRDFIRNSGNTTAAQAYLTEEAKRAWHPDNQPTIIEDDFSTVPQSPDKEGDPNQITVEVKGTRMGILNQDKSFTAQQGALSQAVRLAKQDGQWRIAQVPANGLIVPLIEFNLNYRPVRLYFYDVTKSVVVPDLRYLPAAPSVTPSDVVQLLLLGPASSLDGAMRSALPRTATQRTNAALAKDNVLVVNLGDIGNPNREDKELIAQQVMLSLRDLASTVRIQAEGVPLVPERSEWRAADVQTLSDKTTPGAQYPGYVVVNNRMKSLKDLTPVPGPAGSGEYHVESVAQSGDGSDLALVERTNAGLQLRVGNTNVGLRVVYGPTTEMTRPTWQPGLSANQTGSNEVWTVADGAVVRLARTKDNNWYGLPVDYTSLSKFGKITDLRLSRDGVRVAVVADGKLYVGAVARTDNSTGVTIAAPKLVPRVTSAVSVDWLNPSTVMVATNSPTGPVWRVPVDGVEPERYSLSNLTQPLTSITAAPSRTVVVTDAVGMWGASEVGQIWQPFEGGQGPTAHAFYPG</sequence>
<name>A0A4R2K1W1_9PSEU</name>
<feature type="chain" id="PRO_5020626823" evidence="1">
    <location>
        <begin position="22"/>
        <end position="570"/>
    </location>
</feature>
<dbReference type="Pfam" id="PF10647">
    <property type="entry name" value="Gmad1"/>
    <property type="match status" value="1"/>
</dbReference>
<gene>
    <name evidence="4" type="ORF">EV192_1011489</name>
</gene>
<organism evidence="4 5">
    <name type="scientific">Actinocrispum wychmicini</name>
    <dbReference type="NCBI Taxonomy" id="1213861"/>
    <lineage>
        <taxon>Bacteria</taxon>
        <taxon>Bacillati</taxon>
        <taxon>Actinomycetota</taxon>
        <taxon>Actinomycetes</taxon>
        <taxon>Pseudonocardiales</taxon>
        <taxon>Pseudonocardiaceae</taxon>
        <taxon>Actinocrispum</taxon>
    </lineage>
</organism>
<protein>
    <submittedName>
        <fullName evidence="4">Lipoprotein LpqB-like beta-propeller protein</fullName>
    </submittedName>
</protein>
<feature type="domain" description="Lipoprotein LpqB C-terminal" evidence="2">
    <location>
        <begin position="320"/>
        <end position="563"/>
    </location>
</feature>
<evidence type="ECO:0000259" key="3">
    <source>
        <dbReference type="Pfam" id="PF25976"/>
    </source>
</evidence>
<evidence type="ECO:0000313" key="4">
    <source>
        <dbReference type="EMBL" id="TCO65697.1"/>
    </source>
</evidence>
<keyword evidence="5" id="KW-1185">Reference proteome</keyword>
<dbReference type="InterPro" id="IPR018910">
    <property type="entry name" value="LpqB_C"/>
</dbReference>